<dbReference type="EC" id="2.3.2.26" evidence="3"/>
<evidence type="ECO:0000256" key="1">
    <source>
        <dbReference type="ARBA" id="ARBA00000885"/>
    </source>
</evidence>
<evidence type="ECO:0000256" key="3">
    <source>
        <dbReference type="ARBA" id="ARBA00012485"/>
    </source>
</evidence>
<protein>
    <recommendedName>
        <fullName evidence="3">HECT-type E3 ubiquitin transferase</fullName>
        <ecNumber evidence="3">2.3.2.26</ecNumber>
    </recommendedName>
</protein>
<dbReference type="PROSITE" id="PS50237">
    <property type="entry name" value="HECT"/>
    <property type="match status" value="1"/>
</dbReference>
<evidence type="ECO:0000256" key="5">
    <source>
        <dbReference type="ARBA" id="ARBA00022786"/>
    </source>
</evidence>
<dbReference type="Pfam" id="PF00632">
    <property type="entry name" value="HECT"/>
    <property type="match status" value="1"/>
</dbReference>
<evidence type="ECO:0000313" key="9">
    <source>
        <dbReference type="EMBL" id="ODQ46725.1"/>
    </source>
</evidence>
<feature type="non-terminal residue" evidence="9">
    <location>
        <position position="1"/>
    </location>
</feature>
<organism evidence="9 10">
    <name type="scientific">Pichia membranifaciens NRRL Y-2026</name>
    <dbReference type="NCBI Taxonomy" id="763406"/>
    <lineage>
        <taxon>Eukaryota</taxon>
        <taxon>Fungi</taxon>
        <taxon>Dikarya</taxon>
        <taxon>Ascomycota</taxon>
        <taxon>Saccharomycotina</taxon>
        <taxon>Pichiomycetes</taxon>
        <taxon>Pichiales</taxon>
        <taxon>Pichiaceae</taxon>
        <taxon>Pichia</taxon>
    </lineage>
</organism>
<comment type="similarity">
    <text evidence="2">Belongs to the UPL family. K-HECT subfamily.</text>
</comment>
<dbReference type="InterPro" id="IPR035983">
    <property type="entry name" value="Hect_E3_ubiquitin_ligase"/>
</dbReference>
<dbReference type="Gene3D" id="3.30.2410.10">
    <property type="entry name" value="Hect, E3 ligase catalytic domain"/>
    <property type="match status" value="1"/>
</dbReference>
<dbReference type="Pfam" id="PF25579">
    <property type="entry name" value="TPR_TRIP12_N"/>
    <property type="match status" value="1"/>
</dbReference>
<dbReference type="SMART" id="SM00119">
    <property type="entry name" value="HECTc"/>
    <property type="match status" value="1"/>
</dbReference>
<dbReference type="GeneID" id="30179217"/>
<dbReference type="InterPro" id="IPR016024">
    <property type="entry name" value="ARM-type_fold"/>
</dbReference>
<reference evidence="9 10" key="1">
    <citation type="journal article" date="2016" name="Proc. Natl. Acad. Sci. U.S.A.">
        <title>Comparative genomics of biotechnologically important yeasts.</title>
        <authorList>
            <person name="Riley R."/>
            <person name="Haridas S."/>
            <person name="Wolfe K.H."/>
            <person name="Lopes M.R."/>
            <person name="Hittinger C.T."/>
            <person name="Goeker M."/>
            <person name="Salamov A.A."/>
            <person name="Wisecaver J.H."/>
            <person name="Long T.M."/>
            <person name="Calvey C.H."/>
            <person name="Aerts A.L."/>
            <person name="Barry K.W."/>
            <person name="Choi C."/>
            <person name="Clum A."/>
            <person name="Coughlan A.Y."/>
            <person name="Deshpande S."/>
            <person name="Douglass A.P."/>
            <person name="Hanson S.J."/>
            <person name="Klenk H.-P."/>
            <person name="LaButti K.M."/>
            <person name="Lapidus A."/>
            <person name="Lindquist E.A."/>
            <person name="Lipzen A.M."/>
            <person name="Meier-Kolthoff J.P."/>
            <person name="Ohm R.A."/>
            <person name="Otillar R.P."/>
            <person name="Pangilinan J.L."/>
            <person name="Peng Y."/>
            <person name="Rokas A."/>
            <person name="Rosa C.A."/>
            <person name="Scheuner C."/>
            <person name="Sibirny A.A."/>
            <person name="Slot J.C."/>
            <person name="Stielow J.B."/>
            <person name="Sun H."/>
            <person name="Kurtzman C.P."/>
            <person name="Blackwell M."/>
            <person name="Grigoriev I.V."/>
            <person name="Jeffries T.W."/>
        </authorList>
    </citation>
    <scope>NUCLEOTIDE SEQUENCE [LARGE SCALE GENOMIC DNA]</scope>
    <source>
        <strain evidence="9 10">NRRL Y-2026</strain>
    </source>
</reference>
<keyword evidence="10" id="KW-1185">Reference proteome</keyword>
<dbReference type="GO" id="GO:0016607">
    <property type="term" value="C:nuclear speck"/>
    <property type="evidence" value="ECO:0007669"/>
    <property type="project" value="TreeGrafter"/>
</dbReference>
<dbReference type="InterPro" id="IPR045322">
    <property type="entry name" value="HECTD1/TRIP12-like"/>
</dbReference>
<feature type="region of interest" description="Disordered" evidence="7">
    <location>
        <begin position="503"/>
        <end position="554"/>
    </location>
</feature>
<dbReference type="GO" id="GO:0061630">
    <property type="term" value="F:ubiquitin protein ligase activity"/>
    <property type="evidence" value="ECO:0007669"/>
    <property type="project" value="UniProtKB-EC"/>
</dbReference>
<dbReference type="PANTHER" id="PTHR45670">
    <property type="entry name" value="E3 UBIQUITIN-PROTEIN LIGASE TRIP12"/>
    <property type="match status" value="1"/>
</dbReference>
<dbReference type="GO" id="GO:0000209">
    <property type="term" value="P:protein polyubiquitination"/>
    <property type="evidence" value="ECO:0007669"/>
    <property type="project" value="TreeGrafter"/>
</dbReference>
<feature type="compositionally biased region" description="Acidic residues" evidence="7">
    <location>
        <begin position="523"/>
        <end position="554"/>
    </location>
</feature>
<evidence type="ECO:0000256" key="4">
    <source>
        <dbReference type="ARBA" id="ARBA00022679"/>
    </source>
</evidence>
<dbReference type="InterPro" id="IPR011989">
    <property type="entry name" value="ARM-like"/>
</dbReference>
<evidence type="ECO:0000259" key="8">
    <source>
        <dbReference type="PROSITE" id="PS50237"/>
    </source>
</evidence>
<comment type="catalytic activity">
    <reaction evidence="1">
        <text>S-ubiquitinyl-[E2 ubiquitin-conjugating enzyme]-L-cysteine + [acceptor protein]-L-lysine = [E2 ubiquitin-conjugating enzyme]-L-cysteine + N(6)-ubiquitinyl-[acceptor protein]-L-lysine.</text>
        <dbReference type="EC" id="2.3.2.26"/>
    </reaction>
</comment>
<sequence length="1395" mass="157707">RISDLIDAMSTHKDPYLVMETLNEISNSLLMMTSIQSERQVPTYLLAEKLVAVISGYPDHLELQVAACRCIYNLAEVNYELMHEIVSAGVIECLNSKLLDLSYIDMAEQALQALEIISRKAGKQCLNKGSVPIVLTFLDFFTIHTQRKALQVAANASVFIPKTKYNDIIDVFPTIKNVATQYTDAQCVESAWIFIANTIRNIYTTPEVLTAMIDLEFIKKLFEIFPLCLGNGTKSSGLVTFKTCILLLDSLSLLTSYSPEFSNNLLQECDIGSMIMQIFLSYEHDDVSHSKNSTVTIDALLKCPKELLVTLLKLISSIIPLNSTAIKSQQKTDIGNYTLVPEEKHNINAEKIILIKSNSESLHDFNLLIFPLLLNIYDATVEFKVRRLVLLSVLRMIYMSSPDELKSIIFKSKITSILASTINRGKNLLQHTIKNSKNSEDFKHYSLIFGSLLIIQSLINGNPVTFLESFTKEGLIAQIQEFTLATTEEYNKIVDTSETIGEEAEGFSNSSGSNADHAGSEAVNEDEDGDGDYENWVEDDNNDDETGTSADDAETFGESSSVLHHFKSINQSFSILDDGLKLLSLRTILESLLSLSSSINFDYETLSVSNNFTKSESMKFLETFISTLRGDLTLVSENEWIDLWTKFATILDSSSNNKSTSSFELVSSGIINELLHTFQGRKNFESPVCKTFLYIFCSALSPCVNEKTSPLFFLVKKLEESLDRNESFDIVGSDSDASQSSRFRAASMTKQMRIKLVPMDSESSDKNKSVLLVVQAIATFESIQNFIKNSKSINLGNNFNLNSSSLDDDYHYEFFIDNERIPSDATIFGVIYKSSENQRNLNDLKGDLLKQAHVIKYKYVPGKLIPDDSSAFEETVDDALTNIGEKSTIDTLQLLKILYTMNQNVQNPSTSEVLFLNYKLSAKLNRQLDEPLLVASGILPDWAIIIPREFPFLFPLETRLFFLKSTSFGYSRLIDFWSSKSKEEDSNSTTRNPMLGRSIRHKLRISRDRIFSSAVKVMENYATNPGLIEIEYFGEVGSGLGPTLEFYSNVSKEFGRLKLRMWRSDQYSKLQYNNELYVHDDHGLFPRPLHKLDPHLNNTLLYFKVLGKFLARSFLDSRIVDFHFNPLFFEIAMKYSATKSFVHDISDSIKKIKSVDQSLSSSLQHLKLYLDEFARIPEADWEEVQISGCKVTDLMLTFVLPGYEEIKLIPDGDEIGVNSSNLGMYINKIIDFTIYGGIENQIKSFVSGFSEIFPFTSMILFSAEELTRLSGNDVENWNVETLITMIHADHGYNNKSSQVEWLIQIMSNFDKDERRKFLKFITGSPRLPFEGFKGLSPPFTVVLKHCEDKLQPDDYLPSVMTCANYLKLPCYTSKEVMYTKIVQAMNEGNDSFLLS</sequence>
<evidence type="ECO:0000256" key="6">
    <source>
        <dbReference type="PROSITE-ProRule" id="PRU00104"/>
    </source>
</evidence>
<dbReference type="Gene3D" id="1.25.10.10">
    <property type="entry name" value="Leucine-rich Repeat Variant"/>
    <property type="match status" value="1"/>
</dbReference>
<dbReference type="Gene3D" id="3.90.1750.10">
    <property type="entry name" value="Hect, E3 ligase catalytic domains"/>
    <property type="match status" value="1"/>
</dbReference>
<keyword evidence="5 6" id="KW-0833">Ubl conjugation pathway</keyword>
<evidence type="ECO:0000256" key="2">
    <source>
        <dbReference type="ARBA" id="ARBA00006331"/>
    </source>
</evidence>
<evidence type="ECO:0000313" key="10">
    <source>
        <dbReference type="Proteomes" id="UP000094455"/>
    </source>
</evidence>
<dbReference type="SUPFAM" id="SSF56204">
    <property type="entry name" value="Hect, E3 ligase catalytic domain"/>
    <property type="match status" value="1"/>
</dbReference>
<dbReference type="GO" id="GO:0043161">
    <property type="term" value="P:proteasome-mediated ubiquitin-dependent protein catabolic process"/>
    <property type="evidence" value="ECO:0007669"/>
    <property type="project" value="TreeGrafter"/>
</dbReference>
<feature type="active site" description="Glycyl thioester intermediate" evidence="6">
    <location>
        <position position="1362"/>
    </location>
</feature>
<dbReference type="Proteomes" id="UP000094455">
    <property type="component" value="Unassembled WGS sequence"/>
</dbReference>
<dbReference type="SUPFAM" id="SSF48371">
    <property type="entry name" value="ARM repeat"/>
    <property type="match status" value="1"/>
</dbReference>
<feature type="domain" description="HECT" evidence="8">
    <location>
        <begin position="1047"/>
        <end position="1395"/>
    </location>
</feature>
<name>A0A1E3NKP6_9ASCO</name>
<evidence type="ECO:0000256" key="7">
    <source>
        <dbReference type="SAM" id="MobiDB-lite"/>
    </source>
</evidence>
<dbReference type="STRING" id="763406.A0A1E3NKP6"/>
<proteinExistence type="inferred from homology"/>
<dbReference type="RefSeq" id="XP_019017838.1">
    <property type="nucleotide sequence ID" value="XM_019162530.1"/>
</dbReference>
<dbReference type="InterPro" id="IPR000569">
    <property type="entry name" value="HECT_dom"/>
</dbReference>
<gene>
    <name evidence="9" type="ORF">PICMEDRAFT_28055</name>
</gene>
<dbReference type="PANTHER" id="PTHR45670:SF1">
    <property type="entry name" value="E3 UBIQUITIN-PROTEIN LIGASE HECTD1"/>
    <property type="match status" value="1"/>
</dbReference>
<keyword evidence="4" id="KW-0808">Transferase</keyword>
<dbReference type="InterPro" id="IPR057948">
    <property type="entry name" value="TPR_TRIP12_N"/>
</dbReference>
<dbReference type="EMBL" id="KV454003">
    <property type="protein sequence ID" value="ODQ46725.1"/>
    <property type="molecule type" value="Genomic_DNA"/>
</dbReference>
<feature type="non-terminal residue" evidence="9">
    <location>
        <position position="1395"/>
    </location>
</feature>
<accession>A0A1E3NKP6</accession>
<dbReference type="OrthoDB" id="423283at2759"/>